<feature type="compositionally biased region" description="Polar residues" evidence="1">
    <location>
        <begin position="87"/>
        <end position="104"/>
    </location>
</feature>
<keyword evidence="3" id="KW-1185">Reference proteome</keyword>
<protein>
    <submittedName>
        <fullName evidence="2">Uncharacterized protein</fullName>
    </submittedName>
</protein>
<sequence length="388" mass="41290">MLAASLVPAVAQDTPGLRGSIGTPSSGISTDTETAAPPARSRALPLRGGLVEDSAGDDLGEDGSSTDLGSEAGDTDPLGGLGDDATSAGTTQGTDVTISRQLRPSTVDPGLRGTVVADEAVPGFGIDEGRAETPGEPDPFGDPVLTPLRNDIVAIDPADDPLGLRARELDPYEPLGTRLGSFLLFAEADVGMILTDNVLGTPNGNSAYAFELAPEVRLESDWERHAFEAEFTADRSWFNRFSVEDDKIYAALLRGRLDVGARTNVQLELGKAQTQDGRNAVDITNIAGFQTNVQEEQISLAAEHNFNRLTVRAEGSISTFDYEDLTGGQQAIAEIVDGQFIPIVDVRDYRENEITMRGSYEFNPGLSLYLEEGRFPRMSISNPSLSAA</sequence>
<dbReference type="Pfam" id="PF10082">
    <property type="entry name" value="BBP2_2"/>
    <property type="match status" value="1"/>
</dbReference>
<dbReference type="InterPro" id="IPR018759">
    <property type="entry name" value="BBP2_2"/>
</dbReference>
<name>A0A0A8K7N8_9HYPH</name>
<dbReference type="AlphaFoldDB" id="A0A0A8K7N8"/>
<organism evidence="2 3">
    <name type="scientific">Methyloceanibacter caenitepidi</name>
    <dbReference type="NCBI Taxonomy" id="1384459"/>
    <lineage>
        <taxon>Bacteria</taxon>
        <taxon>Pseudomonadati</taxon>
        <taxon>Pseudomonadota</taxon>
        <taxon>Alphaproteobacteria</taxon>
        <taxon>Hyphomicrobiales</taxon>
        <taxon>Hyphomicrobiaceae</taxon>
        <taxon>Methyloceanibacter</taxon>
    </lineage>
</organism>
<gene>
    <name evidence="2" type="ORF">GL4_3131</name>
</gene>
<dbReference type="Proteomes" id="UP000031643">
    <property type="component" value="Chromosome"/>
</dbReference>
<evidence type="ECO:0000313" key="2">
    <source>
        <dbReference type="EMBL" id="BAQ18562.1"/>
    </source>
</evidence>
<dbReference type="STRING" id="1384459.GL4_3131"/>
<feature type="compositionally biased region" description="Low complexity" evidence="1">
    <location>
        <begin position="75"/>
        <end position="86"/>
    </location>
</feature>
<dbReference type="KEGG" id="mcg:GL4_3131"/>
<feature type="region of interest" description="Disordered" evidence="1">
    <location>
        <begin position="12"/>
        <end position="111"/>
    </location>
</feature>
<proteinExistence type="predicted"/>
<feature type="compositionally biased region" description="Low complexity" evidence="1">
    <location>
        <begin position="20"/>
        <end position="47"/>
    </location>
</feature>
<reference evidence="2 3" key="1">
    <citation type="submission" date="2014-09" db="EMBL/GenBank/DDBJ databases">
        <title>Genome sequencing of Methyloceanibacter caenitepidi Gela4.</title>
        <authorList>
            <person name="Takeuchi M."/>
            <person name="Susumu S."/>
            <person name="Kamagata Y."/>
            <person name="Oshima K."/>
            <person name="Hattori M."/>
            <person name="Iwasaki W."/>
        </authorList>
    </citation>
    <scope>NUCLEOTIDE SEQUENCE [LARGE SCALE GENOMIC DNA]</scope>
    <source>
        <strain evidence="2 3">Gela4</strain>
    </source>
</reference>
<evidence type="ECO:0000313" key="3">
    <source>
        <dbReference type="Proteomes" id="UP000031643"/>
    </source>
</evidence>
<dbReference type="EMBL" id="AP014648">
    <property type="protein sequence ID" value="BAQ18562.1"/>
    <property type="molecule type" value="Genomic_DNA"/>
</dbReference>
<dbReference type="HOGENOM" id="CLU_711354_0_0_5"/>
<evidence type="ECO:0000256" key="1">
    <source>
        <dbReference type="SAM" id="MobiDB-lite"/>
    </source>
</evidence>
<accession>A0A0A8K7N8</accession>